<keyword evidence="3" id="KW-0808">Transferase</keyword>
<gene>
    <name evidence="3" type="ORF">CLV27_1625</name>
</gene>
<dbReference type="InterPro" id="IPR028098">
    <property type="entry name" value="Glyco_trans_4-like_N"/>
</dbReference>
<evidence type="ECO:0000313" key="3">
    <source>
        <dbReference type="EMBL" id="TCK02911.1"/>
    </source>
</evidence>
<keyword evidence="4" id="KW-1185">Reference proteome</keyword>
<dbReference type="AlphaFoldDB" id="A0A4R1G8C5"/>
<feature type="domain" description="Glycosyltransferase subfamily 4-like N-terminal" evidence="2">
    <location>
        <begin position="13"/>
        <end position="155"/>
    </location>
</feature>
<evidence type="ECO:0000259" key="1">
    <source>
        <dbReference type="Pfam" id="PF00534"/>
    </source>
</evidence>
<name>A0A4R1G8C5_9BACT</name>
<accession>A0A4R1G8C5</accession>
<protein>
    <submittedName>
        <fullName evidence="3">Glycosyltransferase involved in cell wall biosynthesis</fullName>
    </submittedName>
</protein>
<dbReference type="EMBL" id="SMFV01000006">
    <property type="protein sequence ID" value="TCK02911.1"/>
    <property type="molecule type" value="Genomic_DNA"/>
</dbReference>
<dbReference type="Pfam" id="PF00534">
    <property type="entry name" value="Glycos_transf_1"/>
    <property type="match status" value="1"/>
</dbReference>
<evidence type="ECO:0000259" key="2">
    <source>
        <dbReference type="Pfam" id="PF13439"/>
    </source>
</evidence>
<dbReference type="Gene3D" id="3.40.50.2000">
    <property type="entry name" value="Glycogen Phosphorylase B"/>
    <property type="match status" value="2"/>
</dbReference>
<dbReference type="OrthoDB" id="9806653at2"/>
<organism evidence="3 4">
    <name type="scientific">Phorcysia thermohydrogeniphila</name>
    <dbReference type="NCBI Taxonomy" id="936138"/>
    <lineage>
        <taxon>Bacteria</taxon>
        <taxon>Pseudomonadati</taxon>
        <taxon>Aquificota</taxon>
        <taxon>Aquificia</taxon>
        <taxon>Desulfurobacteriales</taxon>
        <taxon>Desulfurobacteriaceae</taxon>
        <taxon>Phorcysia</taxon>
    </lineage>
</organism>
<dbReference type="Pfam" id="PF13439">
    <property type="entry name" value="Glyco_transf_4"/>
    <property type="match status" value="1"/>
</dbReference>
<sequence length="354" mass="39534">MRILHVDTEKGWRGGEQQLFYLVKGLKERGVEVAVACRVGDELERRCREEGITVYPLKGNQTGDILRVGALGKNYDIIHAHAAKAHTIAAFSKKFHKKPVIYTRRVDYPPKKNPLTELKYKLTDKVVAITEFVADVLKKELNLKGIEVIYSAVDENLPEKIETNKVKTFREKFKGKKIIGSVAALTEQKNIPNLIEAARILLKERNDLAFVVFGEGKLKSYLQSLIKEKGLEGSFLLAGFKEDVYNYVKGFDVFVLPSDYEGLGSSLLIAMLLNVPVVATKVGGVPEVIKDGETGLLVERRNPVKLADAILRLLDGSKLRKRITTKAYSVVVDNFSVGRMVDAYLRLYGEVVGV</sequence>
<reference evidence="3 4" key="1">
    <citation type="submission" date="2019-03" db="EMBL/GenBank/DDBJ databases">
        <title>Genomic Encyclopedia of Archaeal and Bacterial Type Strains, Phase II (KMG-II): from individual species to whole genera.</title>
        <authorList>
            <person name="Goeker M."/>
        </authorList>
    </citation>
    <scope>NUCLEOTIDE SEQUENCE [LARGE SCALE GENOMIC DNA]</scope>
    <source>
        <strain evidence="3 4">DSM 24425</strain>
    </source>
</reference>
<dbReference type="RefSeq" id="WP_132527606.1">
    <property type="nucleotide sequence ID" value="NZ_SMFV01000006.1"/>
</dbReference>
<dbReference type="InterPro" id="IPR001296">
    <property type="entry name" value="Glyco_trans_1"/>
</dbReference>
<proteinExistence type="predicted"/>
<dbReference type="SUPFAM" id="SSF53756">
    <property type="entry name" value="UDP-Glycosyltransferase/glycogen phosphorylase"/>
    <property type="match status" value="1"/>
</dbReference>
<feature type="domain" description="Glycosyl transferase family 1" evidence="1">
    <location>
        <begin position="170"/>
        <end position="329"/>
    </location>
</feature>
<dbReference type="Proteomes" id="UP000295777">
    <property type="component" value="Unassembled WGS sequence"/>
</dbReference>
<evidence type="ECO:0000313" key="4">
    <source>
        <dbReference type="Proteomes" id="UP000295777"/>
    </source>
</evidence>
<dbReference type="GO" id="GO:0016757">
    <property type="term" value="F:glycosyltransferase activity"/>
    <property type="evidence" value="ECO:0007669"/>
    <property type="project" value="InterPro"/>
</dbReference>
<dbReference type="PANTHER" id="PTHR12526">
    <property type="entry name" value="GLYCOSYLTRANSFERASE"/>
    <property type="match status" value="1"/>
</dbReference>
<dbReference type="CDD" id="cd03801">
    <property type="entry name" value="GT4_PimA-like"/>
    <property type="match status" value="1"/>
</dbReference>
<comment type="caution">
    <text evidence="3">The sequence shown here is derived from an EMBL/GenBank/DDBJ whole genome shotgun (WGS) entry which is preliminary data.</text>
</comment>